<sequence length="251" mass="26317">MKKFEHKIVVITGAASGMGRSAALAFAREGAAVVACDLLEEEAGALLADLDAAGGPGARFVRLDVSREDDWEALARLLRAEGGLDVLFNNAGISGTFDPDLTSTRAWERLVDVNAKGVFLGMKHVVPLMRLRGGGAIVNMSSISASVGQPRVHMGYSASKAAVQAMTRAAAVHYAEDGIRVNAVAPGMLPAMRTSRGSADPVWREKQIDAVPLKRVGRVEEVAAAVLFLASDEASYITGVEVAVDGGFLSL</sequence>
<dbReference type="PROSITE" id="PS00061">
    <property type="entry name" value="ADH_SHORT"/>
    <property type="match status" value="1"/>
</dbReference>
<evidence type="ECO:0000256" key="2">
    <source>
        <dbReference type="ARBA" id="ARBA00023002"/>
    </source>
</evidence>
<dbReference type="PANTHER" id="PTHR24321:SF8">
    <property type="entry name" value="ESTRADIOL 17-BETA-DEHYDROGENASE 8-RELATED"/>
    <property type="match status" value="1"/>
</dbReference>
<dbReference type="RefSeq" id="WP_376813624.1">
    <property type="nucleotide sequence ID" value="NZ_JBHSDY010000009.1"/>
</dbReference>
<dbReference type="Gene3D" id="3.40.50.720">
    <property type="entry name" value="NAD(P)-binding Rossmann-like Domain"/>
    <property type="match status" value="1"/>
</dbReference>
<dbReference type="SUPFAM" id="SSF51735">
    <property type="entry name" value="NAD(P)-binding Rossmann-fold domains"/>
    <property type="match status" value="1"/>
</dbReference>
<dbReference type="Pfam" id="PF13561">
    <property type="entry name" value="adh_short_C2"/>
    <property type="match status" value="1"/>
</dbReference>
<comment type="similarity">
    <text evidence="1">Belongs to the short-chain dehydrogenases/reductases (SDR) family.</text>
</comment>
<name>A0ABV8S1X2_9BURK</name>
<dbReference type="EMBL" id="JBHSDY010000009">
    <property type="protein sequence ID" value="MFC4299065.1"/>
    <property type="molecule type" value="Genomic_DNA"/>
</dbReference>
<evidence type="ECO:0000313" key="4">
    <source>
        <dbReference type="Proteomes" id="UP001595756"/>
    </source>
</evidence>
<dbReference type="EC" id="1.1.1.-" evidence="3"/>
<dbReference type="CDD" id="cd05233">
    <property type="entry name" value="SDR_c"/>
    <property type="match status" value="1"/>
</dbReference>
<dbReference type="PRINTS" id="PR00081">
    <property type="entry name" value="GDHRDH"/>
</dbReference>
<dbReference type="Proteomes" id="UP001595756">
    <property type="component" value="Unassembled WGS sequence"/>
</dbReference>
<evidence type="ECO:0000313" key="3">
    <source>
        <dbReference type="EMBL" id="MFC4299065.1"/>
    </source>
</evidence>
<dbReference type="GO" id="GO:0016491">
    <property type="term" value="F:oxidoreductase activity"/>
    <property type="evidence" value="ECO:0007669"/>
    <property type="project" value="UniProtKB-KW"/>
</dbReference>
<proteinExistence type="inferred from homology"/>
<dbReference type="InterPro" id="IPR020904">
    <property type="entry name" value="Sc_DH/Rdtase_CS"/>
</dbReference>
<dbReference type="InterPro" id="IPR036291">
    <property type="entry name" value="NAD(P)-bd_dom_sf"/>
</dbReference>
<reference evidence="4" key="1">
    <citation type="journal article" date="2019" name="Int. J. Syst. Evol. Microbiol.">
        <title>The Global Catalogue of Microorganisms (GCM) 10K type strain sequencing project: providing services to taxonomists for standard genome sequencing and annotation.</title>
        <authorList>
            <consortium name="The Broad Institute Genomics Platform"/>
            <consortium name="The Broad Institute Genome Sequencing Center for Infectious Disease"/>
            <person name="Wu L."/>
            <person name="Ma J."/>
        </authorList>
    </citation>
    <scope>NUCLEOTIDE SEQUENCE [LARGE SCALE GENOMIC DNA]</scope>
    <source>
        <strain evidence="4">CGMCC 1.19029</strain>
    </source>
</reference>
<accession>A0ABV8S1X2</accession>
<dbReference type="PANTHER" id="PTHR24321">
    <property type="entry name" value="DEHYDROGENASES, SHORT CHAIN"/>
    <property type="match status" value="1"/>
</dbReference>
<dbReference type="InterPro" id="IPR002347">
    <property type="entry name" value="SDR_fam"/>
</dbReference>
<comment type="caution">
    <text evidence="3">The sequence shown here is derived from an EMBL/GenBank/DDBJ whole genome shotgun (WGS) entry which is preliminary data.</text>
</comment>
<dbReference type="PRINTS" id="PR00080">
    <property type="entry name" value="SDRFAMILY"/>
</dbReference>
<gene>
    <name evidence="3" type="ORF">ACFO0J_13540</name>
</gene>
<organism evidence="3 4">
    <name type="scientific">Castellaniella hirudinis</name>
    <dbReference type="NCBI Taxonomy" id="1144617"/>
    <lineage>
        <taxon>Bacteria</taxon>
        <taxon>Pseudomonadati</taxon>
        <taxon>Pseudomonadota</taxon>
        <taxon>Betaproteobacteria</taxon>
        <taxon>Burkholderiales</taxon>
        <taxon>Alcaligenaceae</taxon>
        <taxon>Castellaniella</taxon>
    </lineage>
</organism>
<keyword evidence="4" id="KW-1185">Reference proteome</keyword>
<evidence type="ECO:0000256" key="1">
    <source>
        <dbReference type="ARBA" id="ARBA00006484"/>
    </source>
</evidence>
<keyword evidence="2 3" id="KW-0560">Oxidoreductase</keyword>
<protein>
    <submittedName>
        <fullName evidence="3">SDR family NAD(P)-dependent oxidoreductase</fullName>
        <ecNumber evidence="3">1.1.1.-</ecNumber>
    </submittedName>
</protein>